<evidence type="ECO:0008006" key="3">
    <source>
        <dbReference type="Google" id="ProtNLM"/>
    </source>
</evidence>
<dbReference type="EMBL" id="BAABHD010000084">
    <property type="protein sequence ID" value="GAA4469426.1"/>
    <property type="molecule type" value="Genomic_DNA"/>
</dbReference>
<dbReference type="SUPFAM" id="SSF54427">
    <property type="entry name" value="NTF2-like"/>
    <property type="match status" value="1"/>
</dbReference>
<comment type="caution">
    <text evidence="1">The sequence shown here is derived from an EMBL/GenBank/DDBJ whole genome shotgun (WGS) entry which is preliminary data.</text>
</comment>
<protein>
    <recommendedName>
        <fullName evidence="3">SnoaL-like domain-containing protein</fullName>
    </recommendedName>
</protein>
<dbReference type="PROSITE" id="PS51257">
    <property type="entry name" value="PROKAR_LIPOPROTEIN"/>
    <property type="match status" value="1"/>
</dbReference>
<dbReference type="Proteomes" id="UP001501175">
    <property type="component" value="Unassembled WGS sequence"/>
</dbReference>
<accession>A0ABP8NQI9</accession>
<dbReference type="InterPro" id="IPR032710">
    <property type="entry name" value="NTF2-like_dom_sf"/>
</dbReference>
<sequence length="172" mass="19145">MKAFFLSCWLSLLGCREPPTSTAELSIASPEYLVLAQKALTCQADFDTLAWAGLLAERVEYQLAGQAPGWRGKAAVLAGWKHWQHRAGIQTIRLSGLTHLPVQTLHPLPLMGRAGVYVVSYCLAHVRYADGHQTSRPIHLCYHFDADKRIDAGWLFMPDPAQDTLLLTINNH</sequence>
<evidence type="ECO:0000313" key="2">
    <source>
        <dbReference type="Proteomes" id="UP001501175"/>
    </source>
</evidence>
<keyword evidence="2" id="KW-1185">Reference proteome</keyword>
<organism evidence="1 2">
    <name type="scientific">Nibrella saemangeumensis</name>
    <dbReference type="NCBI Taxonomy" id="1084526"/>
    <lineage>
        <taxon>Bacteria</taxon>
        <taxon>Pseudomonadati</taxon>
        <taxon>Bacteroidota</taxon>
        <taxon>Cytophagia</taxon>
        <taxon>Cytophagales</taxon>
        <taxon>Spirosomataceae</taxon>
        <taxon>Nibrella</taxon>
    </lineage>
</organism>
<proteinExistence type="predicted"/>
<dbReference type="RefSeq" id="WP_345249517.1">
    <property type="nucleotide sequence ID" value="NZ_BAABHD010000084.1"/>
</dbReference>
<name>A0ABP8NQI9_9BACT</name>
<reference evidence="2" key="1">
    <citation type="journal article" date="2019" name="Int. J. Syst. Evol. Microbiol.">
        <title>The Global Catalogue of Microorganisms (GCM) 10K type strain sequencing project: providing services to taxonomists for standard genome sequencing and annotation.</title>
        <authorList>
            <consortium name="The Broad Institute Genomics Platform"/>
            <consortium name="The Broad Institute Genome Sequencing Center for Infectious Disease"/>
            <person name="Wu L."/>
            <person name="Ma J."/>
        </authorList>
    </citation>
    <scope>NUCLEOTIDE SEQUENCE [LARGE SCALE GENOMIC DNA]</scope>
    <source>
        <strain evidence="2">JCM 17927</strain>
    </source>
</reference>
<evidence type="ECO:0000313" key="1">
    <source>
        <dbReference type="EMBL" id="GAA4469426.1"/>
    </source>
</evidence>
<gene>
    <name evidence="1" type="ORF">GCM10023189_56430</name>
</gene>